<sequence>MKKKVIISSVLLLLIGIIAISFYTYYQFNPTIVVRTEISQVDDETYKQIGGLENVKYPEQENFKQLVFSIRVMHSDKIEDVKIETSNSISELLGKEIYWTGEYWELEEPDKRQYEHHNEMIIYTGEVIDEDIENLLRKGTVSISWKMNGEEKSKTYNIGETIVFLK</sequence>
<organism evidence="2 3">
    <name type="scientific">Ureibacillus massiliensis 4400831 = CIP 108448 = CCUG 49529</name>
    <dbReference type="NCBI Taxonomy" id="1211035"/>
    <lineage>
        <taxon>Bacteria</taxon>
        <taxon>Bacillati</taxon>
        <taxon>Bacillota</taxon>
        <taxon>Bacilli</taxon>
        <taxon>Bacillales</taxon>
        <taxon>Caryophanaceae</taxon>
        <taxon>Ureibacillus</taxon>
    </lineage>
</organism>
<reference evidence="2 3" key="1">
    <citation type="submission" date="2014-02" db="EMBL/GenBank/DDBJ databases">
        <title>Draft genome sequence of Lysinibacillus massiliensis CCUG 49529.</title>
        <authorList>
            <person name="Zhang F."/>
            <person name="Wang G."/>
            <person name="Zhang L."/>
        </authorList>
    </citation>
    <scope>NUCLEOTIDE SEQUENCE [LARGE SCALE GENOMIC DNA]</scope>
    <source>
        <strain evidence="2 3">CCUG 49529</strain>
    </source>
</reference>
<name>A0A0A3IYT8_9BACL</name>
<proteinExistence type="predicted"/>
<dbReference type="Proteomes" id="UP000030595">
    <property type="component" value="Unassembled WGS sequence"/>
</dbReference>
<evidence type="ECO:0000313" key="3">
    <source>
        <dbReference type="Proteomes" id="UP000030595"/>
    </source>
</evidence>
<evidence type="ECO:0000256" key="1">
    <source>
        <dbReference type="SAM" id="Phobius"/>
    </source>
</evidence>
<gene>
    <name evidence="2" type="ORF">CD30_14460</name>
</gene>
<accession>A0A0A3IYT8</accession>
<feature type="transmembrane region" description="Helical" evidence="1">
    <location>
        <begin position="5"/>
        <end position="26"/>
    </location>
</feature>
<dbReference type="EMBL" id="JPVQ01000030">
    <property type="protein sequence ID" value="KGR89934.1"/>
    <property type="molecule type" value="Genomic_DNA"/>
</dbReference>
<keyword evidence="3" id="KW-1185">Reference proteome</keyword>
<dbReference type="OrthoDB" id="2739296at2"/>
<keyword evidence="1" id="KW-1133">Transmembrane helix</keyword>
<protein>
    <submittedName>
        <fullName evidence="2">Uncharacterized protein</fullName>
    </submittedName>
</protein>
<evidence type="ECO:0000313" key="2">
    <source>
        <dbReference type="EMBL" id="KGR89934.1"/>
    </source>
</evidence>
<comment type="caution">
    <text evidence="2">The sequence shown here is derived from an EMBL/GenBank/DDBJ whole genome shotgun (WGS) entry which is preliminary data.</text>
</comment>
<keyword evidence="1" id="KW-0472">Membrane</keyword>
<dbReference type="eggNOG" id="ENOG5033YSB">
    <property type="taxonomic scope" value="Bacteria"/>
</dbReference>
<dbReference type="AlphaFoldDB" id="A0A0A3IYT8"/>
<dbReference type="RefSeq" id="WP_036178074.1">
    <property type="nucleotide sequence ID" value="NZ_AVCZ01000030.1"/>
</dbReference>
<keyword evidence="1" id="KW-0812">Transmembrane</keyword>